<feature type="transmembrane region" description="Helical" evidence="6">
    <location>
        <begin position="345"/>
        <end position="367"/>
    </location>
</feature>
<sequence length="503" mass="52950">MDAAVFIILAIVVLTALAFDFTNGFHDTGNAMATSIATKALKPFSAVALSAALNVVGAFLSVHVAATVASGIVDLGSYNLDNPQEGLNLLIVVFAALIGAILWNLFTWLLGLPSSSSHALFGGMIGAAFAAMGSQGVEWSSIVGKIVIPALASPLIAALVSATATFLIYWVTNTIPNRRKVEHFRHGQIITASLISLAHGAGDAQKTMGIIFLALIATGNATETQRVPVWVIVVCALAIALGTLSGGWRVIRTLGKGLVEIEAPQGMAAEATSAAIILTSAAGGMALSTTHVATGAIIGTGLGKKGSKVRWSVAKRMVSAWVITLPCAGLVGYATWWIAALFGRVHPLIGVLVDLALLLTMVGIILVRSHQDKVDANNVNEDWSQDSKASESARQAAPLEVEKALEQDVEEILGASMDATAASVQISNVSRREHIQRLREERLELAARLRDIERELEEILFADESLVPPQHDSTVQDLVAATPHQVAASLPPADVVRPDCEDK</sequence>
<organism evidence="7 8">
    <name type="scientific">Mobiluncus mulieris</name>
    <dbReference type="NCBI Taxonomy" id="2052"/>
    <lineage>
        <taxon>Bacteria</taxon>
        <taxon>Bacillati</taxon>
        <taxon>Actinomycetota</taxon>
        <taxon>Actinomycetes</taxon>
        <taxon>Actinomycetales</taxon>
        <taxon>Actinomycetaceae</taxon>
        <taxon>Mobiluncus</taxon>
    </lineage>
</organism>
<keyword evidence="4 6" id="KW-1133">Transmembrane helix</keyword>
<proteinExistence type="inferred from homology"/>
<dbReference type="GO" id="GO:0035435">
    <property type="term" value="P:phosphate ion transmembrane transport"/>
    <property type="evidence" value="ECO:0007669"/>
    <property type="project" value="TreeGrafter"/>
</dbReference>
<dbReference type="RefSeq" id="WP_169771439.1">
    <property type="nucleotide sequence ID" value="NZ_JABCUR010000001.1"/>
</dbReference>
<comment type="caution">
    <text evidence="7">The sequence shown here is derived from an EMBL/GenBank/DDBJ whole genome shotgun (WGS) entry which is preliminary data.</text>
</comment>
<reference evidence="7 8" key="1">
    <citation type="submission" date="2020-04" db="EMBL/GenBank/DDBJ databases">
        <title>Antimicrobial susceptibility and clonality of vaginal-derived multi-drug resistant Mobiluncus isolates in China.</title>
        <authorList>
            <person name="Zhang X."/>
        </authorList>
    </citation>
    <scope>NUCLEOTIDE SEQUENCE [LARGE SCALE GENOMIC DNA]</scope>
    <source>
        <strain evidence="7 8">13</strain>
    </source>
</reference>
<evidence type="ECO:0000256" key="5">
    <source>
        <dbReference type="ARBA" id="ARBA00023136"/>
    </source>
</evidence>
<feature type="transmembrane region" description="Helical" evidence="6">
    <location>
        <begin position="87"/>
        <end position="110"/>
    </location>
</feature>
<dbReference type="Pfam" id="PF01384">
    <property type="entry name" value="PHO4"/>
    <property type="match status" value="1"/>
</dbReference>
<dbReference type="InterPro" id="IPR001204">
    <property type="entry name" value="Phos_transporter"/>
</dbReference>
<dbReference type="AlphaFoldDB" id="A0A7Y0TZX9"/>
<evidence type="ECO:0000313" key="7">
    <source>
        <dbReference type="EMBL" id="NMW64242.1"/>
    </source>
</evidence>
<evidence type="ECO:0000256" key="3">
    <source>
        <dbReference type="ARBA" id="ARBA00022692"/>
    </source>
</evidence>
<name>A0A7Y0TZX9_9ACTO</name>
<dbReference type="GO" id="GO:0016020">
    <property type="term" value="C:membrane"/>
    <property type="evidence" value="ECO:0007669"/>
    <property type="project" value="UniProtKB-SubCell"/>
</dbReference>
<keyword evidence="2 6" id="KW-0813">Transport</keyword>
<evidence type="ECO:0000256" key="2">
    <source>
        <dbReference type="ARBA" id="ARBA00022448"/>
    </source>
</evidence>
<keyword evidence="3 6" id="KW-0812">Transmembrane</keyword>
<comment type="subcellular location">
    <subcellularLocation>
        <location evidence="1 6">Membrane</location>
        <topology evidence="1 6">Multi-pass membrane protein</topology>
    </subcellularLocation>
</comment>
<evidence type="ECO:0000256" key="6">
    <source>
        <dbReference type="RuleBase" id="RU363058"/>
    </source>
</evidence>
<keyword evidence="5 6" id="KW-0472">Membrane</keyword>
<dbReference type="GO" id="GO:0005315">
    <property type="term" value="F:phosphate transmembrane transporter activity"/>
    <property type="evidence" value="ECO:0007669"/>
    <property type="project" value="InterPro"/>
</dbReference>
<feature type="transmembrane region" description="Helical" evidence="6">
    <location>
        <begin position="146"/>
        <end position="169"/>
    </location>
</feature>
<evidence type="ECO:0000313" key="8">
    <source>
        <dbReference type="Proteomes" id="UP000578252"/>
    </source>
</evidence>
<dbReference type="Proteomes" id="UP000578252">
    <property type="component" value="Unassembled WGS sequence"/>
</dbReference>
<feature type="transmembrane region" description="Helical" evidence="6">
    <location>
        <begin position="51"/>
        <end position="75"/>
    </location>
</feature>
<dbReference type="PANTHER" id="PTHR11101:SF54">
    <property type="entry name" value="LOW-AFFINITY INORGANIC PHOSPHATE TRANSPORTER-RELATED"/>
    <property type="match status" value="1"/>
</dbReference>
<dbReference type="PANTHER" id="PTHR11101">
    <property type="entry name" value="PHOSPHATE TRANSPORTER"/>
    <property type="match status" value="1"/>
</dbReference>
<evidence type="ECO:0000256" key="4">
    <source>
        <dbReference type="ARBA" id="ARBA00022989"/>
    </source>
</evidence>
<protein>
    <recommendedName>
        <fullName evidence="6">Phosphate transporter</fullName>
    </recommendedName>
</protein>
<comment type="similarity">
    <text evidence="6">Belongs to the inorganic phosphate transporter (PiT) (TC 2.A.20) family.</text>
</comment>
<gene>
    <name evidence="7" type="ORF">HHJ78_01510</name>
</gene>
<feature type="transmembrane region" description="Helical" evidence="6">
    <location>
        <begin position="229"/>
        <end position="251"/>
    </location>
</feature>
<feature type="transmembrane region" description="Helical" evidence="6">
    <location>
        <begin position="318"/>
        <end position="339"/>
    </location>
</feature>
<feature type="transmembrane region" description="Helical" evidence="6">
    <location>
        <begin position="116"/>
        <end position="134"/>
    </location>
</feature>
<evidence type="ECO:0000256" key="1">
    <source>
        <dbReference type="ARBA" id="ARBA00004141"/>
    </source>
</evidence>
<accession>A0A7Y0TZX9</accession>
<dbReference type="EMBL" id="JABCUR010000001">
    <property type="protein sequence ID" value="NMW64242.1"/>
    <property type="molecule type" value="Genomic_DNA"/>
</dbReference>
<keyword evidence="6" id="KW-0592">Phosphate transport</keyword>
<feature type="transmembrane region" description="Helical" evidence="6">
    <location>
        <begin position="271"/>
        <end position="298"/>
    </location>
</feature>